<organism evidence="2">
    <name type="scientific">Noccaea caerulescens</name>
    <name type="common">Alpine penny-cress</name>
    <name type="synonym">Thlaspi caerulescens</name>
    <dbReference type="NCBI Taxonomy" id="107243"/>
    <lineage>
        <taxon>Eukaryota</taxon>
        <taxon>Viridiplantae</taxon>
        <taxon>Streptophyta</taxon>
        <taxon>Embryophyta</taxon>
        <taxon>Tracheophyta</taxon>
        <taxon>Spermatophyta</taxon>
        <taxon>Magnoliopsida</taxon>
        <taxon>eudicotyledons</taxon>
        <taxon>Gunneridae</taxon>
        <taxon>Pentapetalae</taxon>
        <taxon>rosids</taxon>
        <taxon>malvids</taxon>
        <taxon>Brassicales</taxon>
        <taxon>Brassicaceae</taxon>
        <taxon>Coluteocarpeae</taxon>
        <taxon>Noccaea</taxon>
    </lineage>
</organism>
<dbReference type="AlphaFoldDB" id="A0A1J3D4R0"/>
<sequence>MEDEKVLELFRRISGLRPEVAERNNFPYLNKSEEMLLQFHEETPAETEQTNLLFHSLNNPNPPEIHEGIKSSSSSNEDTEDSSSNSDLDSSLSRYYFDGSLPVSTHVEESETHRSR</sequence>
<evidence type="ECO:0000256" key="1">
    <source>
        <dbReference type="SAM" id="MobiDB-lite"/>
    </source>
</evidence>
<protein>
    <submittedName>
        <fullName evidence="2">Uncharacterized protein</fullName>
    </submittedName>
</protein>
<feature type="region of interest" description="Disordered" evidence="1">
    <location>
        <begin position="43"/>
        <end position="94"/>
    </location>
</feature>
<dbReference type="EMBL" id="GEVI01017342">
    <property type="protein sequence ID" value="JAU14978.1"/>
    <property type="molecule type" value="Transcribed_RNA"/>
</dbReference>
<accession>A0A1J3D4R0</accession>
<proteinExistence type="predicted"/>
<gene>
    <name evidence="2" type="ORF">GA_TR13683_c1_g1_i1_g.43184</name>
</gene>
<name>A0A1J3D4R0_NOCCA</name>
<reference evidence="2" key="1">
    <citation type="submission" date="2016-07" db="EMBL/GenBank/DDBJ databases">
        <title>De novo transcriptome assembly of four accessions of the metal hyperaccumulator plant Noccaea caerulescens.</title>
        <authorList>
            <person name="Blande D."/>
            <person name="Halimaa P."/>
            <person name="Tervahauta A.I."/>
            <person name="Aarts M.G."/>
            <person name="Karenlampi S.O."/>
        </authorList>
    </citation>
    <scope>NUCLEOTIDE SEQUENCE</scope>
</reference>
<feature type="compositionally biased region" description="Low complexity" evidence="1">
    <location>
        <begin position="71"/>
        <end position="93"/>
    </location>
</feature>
<evidence type="ECO:0000313" key="2">
    <source>
        <dbReference type="EMBL" id="JAU14978.1"/>
    </source>
</evidence>
<feature type="compositionally biased region" description="Polar residues" evidence="1">
    <location>
        <begin position="46"/>
        <end position="59"/>
    </location>
</feature>